<keyword evidence="2" id="KW-1185">Reference proteome</keyword>
<accession>A0ACC0IR49</accession>
<proteinExistence type="predicted"/>
<sequence>MVNTNSMLPEREPSVEASNWRSQLPQAARRRVISKITDMVIQYLPAFVPKEVPNVETVVLNFEKKIFTVASSQEEYVSMICSKLLSLKAKALSLKAKAQRTLVSSSPSGPAYTVENSAHQASDRPLAQLYDQGQSLSNPSASHPEASKQLLFQEFQNCIASIVQSSANSTLTVTTATNSTRIPMTNVNKNPNLETAISQRQVQGRQCVLPVVPQPDQQHVQNAGKYPYKQKLEDQLLKQSCNQENIIHSDMQTEIQQGEQKHIISSPSQQSVIVASSVMQPSVMQSAPSCRLQQNPESSVQLPMQSGLQQHPQSISKRQQLQQSPVMHQGTHKLQQPILPLQDQQQQQLPNATNMHDQLNGHQNAVSDMQHQQQLFGQNNHSSRNLQHLSKQSNASSLNGQSSNSSMHNDQENKHMWLQGEIELQQQTQQTKSALLPTEGQSQPPKQQLTSQIQAQLATSLQQDMQQTLQTSGSLLQPHLFEQQKLSSEIQSSIPVVSSMALDYTSQTRHMSGDDWKEELHGKIKTMKDLYLPELKELYEKISIKLHQIDTIPQHPKRADYEKLKLTESFWKKAFAFLHIPKSKISPDVKRKLGGYEKLINNLLQLHRSPRSISSLRQEQFPTRDVQSLQQPLQPQFQNAKLQSNGNLTNPHLQSMNSHHNETAMEKNNVTSLTNASTISSEVPTSQQNMMNLQQLSTNSNSEQANLVSLLLKNPAESSQSCSSLSQSGGNMPGKKINHLEMNSSMLQNKCLKQLNEPQMIKAQQAKQQFQQRQMTKQLMQKKEHIELQHHQQPAMLLAQQSPQLYQMNEVNSMKVRQGMGVKAGNCLQHHSVGKLSVNNPCFVKPEALSPMSLPQLLQTASPQIPQHCSPLSDQKILQTSFRNSGNRLQSSNSMSVAPPSTSLGPLPIKGDSNRLTSVVSPITNSANNEPKETSDALALDASFVISTPGLSPSLLLAESDLDQNHNHVSTTEFCEPSVTGEPIQQLIKMVRSMSYEALSSSVSDMESIVRMVERTAGSIPGNGSRSAVGEDLVPVTNCRSQGAKLDGNSITMKMRRYARAMPSNTVASGCITDSFMQFTDPETCDELSTATSHNKRPRVEVNWTLLKEIREINQQLIDTVVDISEVNSTAATSVTEGGKGTIVKCSFNAMTINPNMKTEPASAPVSPIQPLRLLVPRNYPACSPVLLDKLPAEVSTGSEDLSVKAKSKLSIILRNVLQPMSLGEIAKNWDVCARAVISEYAEQNGGGTFSSRYGTWKNYLSAA</sequence>
<evidence type="ECO:0000313" key="2">
    <source>
        <dbReference type="Proteomes" id="UP001060215"/>
    </source>
</evidence>
<dbReference type="Proteomes" id="UP001060215">
    <property type="component" value="Chromosome 3"/>
</dbReference>
<protein>
    <submittedName>
        <fullName evidence="1">Mediator of RNA polymerase II transcription subunit 15a</fullName>
    </submittedName>
</protein>
<gene>
    <name evidence="1" type="ORF">LOK49_LG02G01700</name>
</gene>
<comment type="caution">
    <text evidence="1">The sequence shown here is derived from an EMBL/GenBank/DDBJ whole genome shotgun (WGS) entry which is preliminary data.</text>
</comment>
<dbReference type="EMBL" id="CM045760">
    <property type="protein sequence ID" value="KAI8028173.1"/>
    <property type="molecule type" value="Genomic_DNA"/>
</dbReference>
<evidence type="ECO:0000313" key="1">
    <source>
        <dbReference type="EMBL" id="KAI8028173.1"/>
    </source>
</evidence>
<reference evidence="1 2" key="1">
    <citation type="journal article" date="2022" name="Plant J.">
        <title>Chromosome-level genome of Camellia lanceoleosa provides a valuable resource for understanding genome evolution and self-incompatibility.</title>
        <authorList>
            <person name="Gong W."/>
            <person name="Xiao S."/>
            <person name="Wang L."/>
            <person name="Liao Z."/>
            <person name="Chang Y."/>
            <person name="Mo W."/>
            <person name="Hu G."/>
            <person name="Li W."/>
            <person name="Zhao G."/>
            <person name="Zhu H."/>
            <person name="Hu X."/>
            <person name="Ji K."/>
            <person name="Xiang X."/>
            <person name="Song Q."/>
            <person name="Yuan D."/>
            <person name="Jin S."/>
            <person name="Zhang L."/>
        </authorList>
    </citation>
    <scope>NUCLEOTIDE SEQUENCE [LARGE SCALE GENOMIC DNA]</scope>
    <source>
        <strain evidence="1">SQ_2022a</strain>
    </source>
</reference>
<organism evidence="1 2">
    <name type="scientific">Camellia lanceoleosa</name>
    <dbReference type="NCBI Taxonomy" id="1840588"/>
    <lineage>
        <taxon>Eukaryota</taxon>
        <taxon>Viridiplantae</taxon>
        <taxon>Streptophyta</taxon>
        <taxon>Embryophyta</taxon>
        <taxon>Tracheophyta</taxon>
        <taxon>Spermatophyta</taxon>
        <taxon>Magnoliopsida</taxon>
        <taxon>eudicotyledons</taxon>
        <taxon>Gunneridae</taxon>
        <taxon>Pentapetalae</taxon>
        <taxon>asterids</taxon>
        <taxon>Ericales</taxon>
        <taxon>Theaceae</taxon>
        <taxon>Camellia</taxon>
    </lineage>
</organism>
<name>A0ACC0IR49_9ERIC</name>